<keyword evidence="7" id="KW-1185">Reference proteome</keyword>
<keyword evidence="2 4" id="KW-0238">DNA-binding</keyword>
<keyword evidence="1" id="KW-0805">Transcription regulation</keyword>
<accession>A0ABR7M2F0</accession>
<dbReference type="PANTHER" id="PTHR30055">
    <property type="entry name" value="HTH-TYPE TRANSCRIPTIONAL REGULATOR RUTR"/>
    <property type="match status" value="1"/>
</dbReference>
<organism evidence="6 7">
    <name type="scientific">Actinomadura alba</name>
    <dbReference type="NCBI Taxonomy" id="406431"/>
    <lineage>
        <taxon>Bacteria</taxon>
        <taxon>Bacillati</taxon>
        <taxon>Actinomycetota</taxon>
        <taxon>Actinomycetes</taxon>
        <taxon>Streptosporangiales</taxon>
        <taxon>Thermomonosporaceae</taxon>
        <taxon>Actinomadura</taxon>
    </lineage>
</organism>
<evidence type="ECO:0000256" key="3">
    <source>
        <dbReference type="ARBA" id="ARBA00023163"/>
    </source>
</evidence>
<name>A0ABR7M2F0_9ACTN</name>
<keyword evidence="3" id="KW-0804">Transcription</keyword>
<dbReference type="InterPro" id="IPR009057">
    <property type="entry name" value="Homeodomain-like_sf"/>
</dbReference>
<dbReference type="Pfam" id="PF21597">
    <property type="entry name" value="TetR_C_43"/>
    <property type="match status" value="1"/>
</dbReference>
<dbReference type="Pfam" id="PF00440">
    <property type="entry name" value="TetR_N"/>
    <property type="match status" value="1"/>
</dbReference>
<comment type="caution">
    <text evidence="6">The sequence shown here is derived from an EMBL/GenBank/DDBJ whole genome shotgun (WGS) entry which is preliminary data.</text>
</comment>
<proteinExistence type="predicted"/>
<dbReference type="SUPFAM" id="SSF48498">
    <property type="entry name" value="Tetracyclin repressor-like, C-terminal domain"/>
    <property type="match status" value="1"/>
</dbReference>
<dbReference type="PROSITE" id="PS50977">
    <property type="entry name" value="HTH_TETR_2"/>
    <property type="match status" value="1"/>
</dbReference>
<dbReference type="InterPro" id="IPR049445">
    <property type="entry name" value="TetR_SbtR-like_C"/>
</dbReference>
<sequence length="197" mass="21111">MGLRADAARNRARILEAARAQIARYGPRAGMDEIAEAAGVAVGTLYRHFPTKADLISAALTDRTTRVVDSVEAAVDRVHAGGRALEEITAVFTELVDVSGEDRAVKSAAAALGINGDDQAQQRKRARAGLDRLIAAAHEDGDLHPDVTSADIALLLTTMPGHEIDARARSRWLELMLRGLTPAYRRDRDPAGRNAGE</sequence>
<dbReference type="PRINTS" id="PR00455">
    <property type="entry name" value="HTHTETR"/>
</dbReference>
<evidence type="ECO:0000313" key="6">
    <source>
        <dbReference type="EMBL" id="MBC6471287.1"/>
    </source>
</evidence>
<feature type="domain" description="HTH tetR-type" evidence="5">
    <location>
        <begin position="8"/>
        <end position="67"/>
    </location>
</feature>
<feature type="DNA-binding region" description="H-T-H motif" evidence="4">
    <location>
        <begin position="30"/>
        <end position="49"/>
    </location>
</feature>
<dbReference type="Gene3D" id="1.10.357.10">
    <property type="entry name" value="Tetracycline Repressor, domain 2"/>
    <property type="match status" value="1"/>
</dbReference>
<evidence type="ECO:0000256" key="4">
    <source>
        <dbReference type="PROSITE-ProRule" id="PRU00335"/>
    </source>
</evidence>
<evidence type="ECO:0000313" key="7">
    <source>
        <dbReference type="Proteomes" id="UP000805614"/>
    </source>
</evidence>
<dbReference type="SUPFAM" id="SSF46689">
    <property type="entry name" value="Homeodomain-like"/>
    <property type="match status" value="1"/>
</dbReference>
<evidence type="ECO:0000259" key="5">
    <source>
        <dbReference type="PROSITE" id="PS50977"/>
    </source>
</evidence>
<evidence type="ECO:0000256" key="2">
    <source>
        <dbReference type="ARBA" id="ARBA00023125"/>
    </source>
</evidence>
<dbReference type="Proteomes" id="UP000805614">
    <property type="component" value="Unassembled WGS sequence"/>
</dbReference>
<gene>
    <name evidence="6" type="ORF">HKK74_38260</name>
</gene>
<dbReference type="InterPro" id="IPR050109">
    <property type="entry name" value="HTH-type_TetR-like_transc_reg"/>
</dbReference>
<protein>
    <submittedName>
        <fullName evidence="6">Helix-turn-helix transcriptional regulator</fullName>
    </submittedName>
</protein>
<dbReference type="PANTHER" id="PTHR30055:SF234">
    <property type="entry name" value="HTH-TYPE TRANSCRIPTIONAL REGULATOR BETI"/>
    <property type="match status" value="1"/>
</dbReference>
<dbReference type="InterPro" id="IPR036271">
    <property type="entry name" value="Tet_transcr_reg_TetR-rel_C_sf"/>
</dbReference>
<dbReference type="InterPro" id="IPR001647">
    <property type="entry name" value="HTH_TetR"/>
</dbReference>
<reference evidence="6 7" key="1">
    <citation type="submission" date="2020-06" db="EMBL/GenBank/DDBJ databases">
        <title>Actinomadura xiongansis sp. nov., isolated from soil of Baiyangdian.</title>
        <authorList>
            <person name="Zhang X."/>
        </authorList>
    </citation>
    <scope>NUCLEOTIDE SEQUENCE [LARGE SCALE GENOMIC DNA]</scope>
    <source>
        <strain evidence="6 7">HBUM206468</strain>
    </source>
</reference>
<dbReference type="EMBL" id="JABVEC010000066">
    <property type="protein sequence ID" value="MBC6471287.1"/>
    <property type="molecule type" value="Genomic_DNA"/>
</dbReference>
<dbReference type="RefSeq" id="WP_187248325.1">
    <property type="nucleotide sequence ID" value="NZ_BAAAOK010000009.1"/>
</dbReference>
<evidence type="ECO:0000256" key="1">
    <source>
        <dbReference type="ARBA" id="ARBA00023015"/>
    </source>
</evidence>